<dbReference type="EMBL" id="CP013389">
    <property type="protein sequence ID" value="AOJ10057.1"/>
    <property type="molecule type" value="Genomic_DNA"/>
</dbReference>
<organism evidence="1 2">
    <name type="scientific">Burkholderia mayonis</name>
    <dbReference type="NCBI Taxonomy" id="1385591"/>
    <lineage>
        <taxon>Bacteria</taxon>
        <taxon>Pseudomonadati</taxon>
        <taxon>Pseudomonadota</taxon>
        <taxon>Betaproteobacteria</taxon>
        <taxon>Burkholderiales</taxon>
        <taxon>Burkholderiaceae</taxon>
        <taxon>Burkholderia</taxon>
        <taxon>pseudomallei group</taxon>
    </lineage>
</organism>
<evidence type="ECO:0000313" key="1">
    <source>
        <dbReference type="EMBL" id="AOJ10057.1"/>
    </source>
</evidence>
<proteinExistence type="predicted"/>
<dbReference type="RefSeq" id="WP_066493891.1">
    <property type="nucleotide sequence ID" value="NZ_CP013389.1"/>
</dbReference>
<dbReference type="AlphaFoldDB" id="A0A1B4G2A3"/>
<sequence length="506" mass="57158">MYTIHTPNAAIHVDTLAHVFHVFFHDASLSAYETAEISLMRGGAEMPIFRYNGIFTVRQPGTAEAIFTALFEEIRDRWFSRDGQQLQPWQVTRKRWEIFQFVFELATKPAWMLSGEQLEAEVEAARCASRRFHLPDVCDRVANSLFSYTSQGPRLPLSGTVNGRHEVHVAHALFLDQPIPDRVLADYRGDTKHFEYGLQWFPVLLDVPVLRNALPYDVMVSAVAIFRHEKRVIDAELGARIVTALKSAPADATYVDVDDLLFAAGILDKLKLPEQYQRPVDVGTAMSAVAERLRDLIGDAVLKKALDRFEADRQKGQTSRRHYNLQVEMAKLNRGRTTFEWPNEFAAAVESRDVGVLLMVLDHAAGWNDLSKQVLREQFGVSFRGLNSTRRRRAIFAFCGYDEAAQAEWEAKQDAARMQRRVEQAANDAKEQAGRARYRTHDNVVITGVEHVDRAIADGYSEIRSYRHGAATRYALAKPGSTEGRLLHATNGTLDYARSRLTPLAA</sequence>
<accession>A0A1B4G2A3</accession>
<evidence type="ECO:0000313" key="2">
    <source>
        <dbReference type="Proteomes" id="UP000067711"/>
    </source>
</evidence>
<reference evidence="1 2" key="1">
    <citation type="submission" date="2015-12" db="EMBL/GenBank/DDBJ databases">
        <title>Diversity of Burkholderia near neighbor genomes.</title>
        <authorList>
            <person name="Sahl J."/>
            <person name="Wagner D."/>
            <person name="Keim P."/>
        </authorList>
    </citation>
    <scope>NUCLEOTIDE SEQUENCE [LARGE SCALE GENOMIC DNA]</scope>
    <source>
        <strain evidence="1 2">BDU8</strain>
    </source>
</reference>
<gene>
    <name evidence="1" type="ORF">WS71_22690</name>
</gene>
<name>A0A1B4G2A3_9BURK</name>
<protein>
    <submittedName>
        <fullName evidence="1">Uncharacterized protein</fullName>
    </submittedName>
</protein>
<dbReference type="Proteomes" id="UP000067711">
    <property type="component" value="Chromosome 1"/>
</dbReference>